<dbReference type="Gene3D" id="3.90.550.10">
    <property type="entry name" value="Spore Coat Polysaccharide Biosynthesis Protein SpsA, Chain A"/>
    <property type="match status" value="1"/>
</dbReference>
<reference evidence="11" key="1">
    <citation type="submission" date="2022-01" db="EMBL/GenBank/DDBJ databases">
        <authorList>
            <person name="King R."/>
        </authorList>
    </citation>
    <scope>NUCLEOTIDE SEQUENCE</scope>
</reference>
<keyword evidence="4" id="KW-0396">Initiation factor</keyword>
<dbReference type="SUPFAM" id="SSF53448">
    <property type="entry name" value="Nucleotide-diphospho-sugar transferases"/>
    <property type="match status" value="1"/>
</dbReference>
<evidence type="ECO:0000256" key="8">
    <source>
        <dbReference type="ARBA" id="ARBA00046432"/>
    </source>
</evidence>
<dbReference type="InterPro" id="IPR051956">
    <property type="entry name" value="eIF2B_epsilon"/>
</dbReference>
<evidence type="ECO:0000256" key="6">
    <source>
        <dbReference type="ARBA" id="ARBA00044144"/>
    </source>
</evidence>
<dbReference type="InterPro" id="IPR011004">
    <property type="entry name" value="Trimer_LpxA-like_sf"/>
</dbReference>
<dbReference type="Proteomes" id="UP001153636">
    <property type="component" value="Chromosome 10"/>
</dbReference>
<dbReference type="AlphaFoldDB" id="A0A9P0CI50"/>
<evidence type="ECO:0000256" key="3">
    <source>
        <dbReference type="ARBA" id="ARBA00022490"/>
    </source>
</evidence>
<dbReference type="Pfam" id="PF02020">
    <property type="entry name" value="W2"/>
    <property type="match status" value="1"/>
</dbReference>
<dbReference type="PANTHER" id="PTHR45887:SF1">
    <property type="entry name" value="TRANSLATION INITIATION FACTOR EIF-2B SUBUNIT EPSILON"/>
    <property type="match status" value="1"/>
</dbReference>
<gene>
    <name evidence="11" type="ORF">PSYICH_LOCUS1660</name>
</gene>
<dbReference type="SMART" id="SM00515">
    <property type="entry name" value="eIF5C"/>
    <property type="match status" value="1"/>
</dbReference>
<dbReference type="GO" id="GO:0005085">
    <property type="term" value="F:guanyl-nucleotide exchange factor activity"/>
    <property type="evidence" value="ECO:0007669"/>
    <property type="project" value="InterPro"/>
</dbReference>
<dbReference type="GO" id="GO:0003743">
    <property type="term" value="F:translation initiation factor activity"/>
    <property type="evidence" value="ECO:0007669"/>
    <property type="project" value="UniProtKB-KW"/>
</dbReference>
<evidence type="ECO:0000256" key="4">
    <source>
        <dbReference type="ARBA" id="ARBA00022540"/>
    </source>
</evidence>
<keyword evidence="12" id="KW-1185">Reference proteome</keyword>
<dbReference type="SUPFAM" id="SSF51161">
    <property type="entry name" value="Trimeric LpxA-like enzymes"/>
    <property type="match status" value="1"/>
</dbReference>
<organism evidence="11 12">
    <name type="scientific">Psylliodes chrysocephalus</name>
    <dbReference type="NCBI Taxonomy" id="3402493"/>
    <lineage>
        <taxon>Eukaryota</taxon>
        <taxon>Metazoa</taxon>
        <taxon>Ecdysozoa</taxon>
        <taxon>Arthropoda</taxon>
        <taxon>Hexapoda</taxon>
        <taxon>Insecta</taxon>
        <taxon>Pterygota</taxon>
        <taxon>Neoptera</taxon>
        <taxon>Endopterygota</taxon>
        <taxon>Coleoptera</taxon>
        <taxon>Polyphaga</taxon>
        <taxon>Cucujiformia</taxon>
        <taxon>Chrysomeloidea</taxon>
        <taxon>Chrysomelidae</taxon>
        <taxon>Galerucinae</taxon>
        <taxon>Alticini</taxon>
        <taxon>Psylliodes</taxon>
    </lineage>
</organism>
<evidence type="ECO:0000256" key="7">
    <source>
        <dbReference type="ARBA" id="ARBA00044345"/>
    </source>
</evidence>
<dbReference type="FunFam" id="1.25.40.180:FF:000022">
    <property type="entry name" value="Translation initiation factor eIF-2B epsilon subunit"/>
    <property type="match status" value="1"/>
</dbReference>
<dbReference type="PROSITE" id="PS51363">
    <property type="entry name" value="W2"/>
    <property type="match status" value="1"/>
</dbReference>
<accession>A0A9P0CI50</accession>
<name>A0A9P0CI50_9CUCU</name>
<dbReference type="GO" id="GO:0005851">
    <property type="term" value="C:eukaryotic translation initiation factor 2B complex"/>
    <property type="evidence" value="ECO:0007669"/>
    <property type="project" value="TreeGrafter"/>
</dbReference>
<evidence type="ECO:0000259" key="10">
    <source>
        <dbReference type="PROSITE" id="PS51363"/>
    </source>
</evidence>
<comment type="subunit">
    <text evidence="8">Component of the translation initiation factor 2B (eIF2B) complex which is a heterodecamer of two sets of five different subunits: alpha, beta, gamma, delta and epsilon. Subunits alpha, beta and delta comprise a regulatory subcomplex and subunits epsilon and gamma comprise a catalytic subcomplex. Within the complex, the hexameric regulatory complex resides at the center, with the two heterodimeric catalytic subcomplexes bound on opposite sides.</text>
</comment>
<dbReference type="EMBL" id="OV651822">
    <property type="protein sequence ID" value="CAH1100285.1"/>
    <property type="molecule type" value="Genomic_DNA"/>
</dbReference>
<evidence type="ECO:0000256" key="1">
    <source>
        <dbReference type="ARBA" id="ARBA00004514"/>
    </source>
</evidence>
<comment type="similarity">
    <text evidence="2">Belongs to the eIF-2B gamma/epsilon subunits family.</text>
</comment>
<sequence length="643" mass="71884">MSNKSEIIRKEKVVQSIVIADTFTDEFVPISDNIPHALLPILNKPLVDYTLEFLSLGGIEEVFLFCSVHSDEIKQHVDKCIKNGDGWTLTMKVNVTVSESCQSFGDCLRDLDARGLLRGEFVLLEPGVLSNVPLLSLLEKHSEIVKADKYAAMTLILQESGIGHRGRGLEDILLATDSLNRVLFYKNLGSRKTKKIEFPMDIFLENSSISILHNLKDSHISICSSSVLPLFSDNFDFQTKDDLIRGLLMNEEILEGTIYAHVLQGSLFGGAVSSWRMYQSLSQELMKKWIHPLTVTRNKNRVLKNNVVIGAGTTIPNSAKISRSILGASVSIGHNVTVEDSFIFSDTKIQDDVVITHSVIASNCTIKSDSKISLGSIIGTNTVLENGTVIENALVQSKQPDNGDEYVKLGNKAFELKVSSDDDGDSVLSTTSKKPYRLHITDIESDDEEDDDSDGFSDSEEELSYTQSPVPDDTKLFFSEVIDSLTRGFDDNLLCDNLILEINSSRYAYNVTVKEVNFNVVKAILSMSLREPIGVQYFSHLSRLLSYFSPVLKNYIRNEAAMLDCLQALEDVATSGESFKEKWVIAILQHMYNKDYLAEDIILEWYRNLDTDGKFVEHVKPFADWLQEAEEASSDDEDDDDSD</sequence>
<dbReference type="GO" id="GO:0005829">
    <property type="term" value="C:cytosol"/>
    <property type="evidence" value="ECO:0007669"/>
    <property type="project" value="UniProtKB-SubCell"/>
</dbReference>
<dbReference type="GO" id="GO:0031369">
    <property type="term" value="F:translation initiation factor binding"/>
    <property type="evidence" value="ECO:0007669"/>
    <property type="project" value="InterPro"/>
</dbReference>
<evidence type="ECO:0000313" key="11">
    <source>
        <dbReference type="EMBL" id="CAH1100285.1"/>
    </source>
</evidence>
<dbReference type="Gene3D" id="1.25.40.180">
    <property type="match status" value="1"/>
</dbReference>
<comment type="subcellular location">
    <subcellularLocation>
        <location evidence="1">Cytoplasm</location>
        <location evidence="1">Cytosol</location>
    </subcellularLocation>
</comment>
<dbReference type="Pfam" id="PF25084">
    <property type="entry name" value="LbH_EIF2B"/>
    <property type="match status" value="1"/>
</dbReference>
<dbReference type="SUPFAM" id="SSF48371">
    <property type="entry name" value="ARM repeat"/>
    <property type="match status" value="1"/>
</dbReference>
<feature type="domain" description="W2" evidence="10">
    <location>
        <begin position="471"/>
        <end position="636"/>
    </location>
</feature>
<keyword evidence="5" id="KW-0648">Protein biosynthesis</keyword>
<proteinExistence type="inferred from homology"/>
<evidence type="ECO:0000256" key="5">
    <source>
        <dbReference type="ARBA" id="ARBA00022917"/>
    </source>
</evidence>
<dbReference type="PANTHER" id="PTHR45887">
    <property type="entry name" value="TRANSLATION INITIATION FACTOR EIF-2B SUBUNIT EPSILON"/>
    <property type="match status" value="1"/>
</dbReference>
<evidence type="ECO:0000313" key="12">
    <source>
        <dbReference type="Proteomes" id="UP001153636"/>
    </source>
</evidence>
<evidence type="ECO:0000256" key="9">
    <source>
        <dbReference type="SAM" id="MobiDB-lite"/>
    </source>
</evidence>
<feature type="compositionally biased region" description="Acidic residues" evidence="9">
    <location>
        <begin position="443"/>
        <end position="463"/>
    </location>
</feature>
<dbReference type="CDD" id="cd11558">
    <property type="entry name" value="W2_eIF2B_epsilon"/>
    <property type="match status" value="1"/>
</dbReference>
<keyword evidence="3" id="KW-0963">Cytoplasm</keyword>
<dbReference type="InterPro" id="IPR056764">
    <property type="entry name" value="LbH_EIF2B3/5"/>
</dbReference>
<evidence type="ECO:0000256" key="2">
    <source>
        <dbReference type="ARBA" id="ARBA00007878"/>
    </source>
</evidence>
<dbReference type="InterPro" id="IPR003307">
    <property type="entry name" value="W2_domain"/>
</dbReference>
<dbReference type="InterPro" id="IPR035543">
    <property type="entry name" value="eIF-2B_epsilon_N"/>
</dbReference>
<dbReference type="OrthoDB" id="424572at2759"/>
<dbReference type="Gene3D" id="2.160.10.10">
    <property type="entry name" value="Hexapeptide repeat proteins"/>
    <property type="match status" value="1"/>
</dbReference>
<feature type="region of interest" description="Disordered" evidence="9">
    <location>
        <begin position="439"/>
        <end position="470"/>
    </location>
</feature>
<dbReference type="InterPro" id="IPR029044">
    <property type="entry name" value="Nucleotide-diphossugar_trans"/>
</dbReference>
<dbReference type="CDD" id="cd04197">
    <property type="entry name" value="eIF-2B_epsilon_N"/>
    <property type="match status" value="1"/>
</dbReference>
<dbReference type="InterPro" id="IPR044123">
    <property type="entry name" value="W2_eIF2B_epsilon"/>
</dbReference>
<dbReference type="InterPro" id="IPR016024">
    <property type="entry name" value="ARM-type_fold"/>
</dbReference>
<protein>
    <recommendedName>
        <fullName evidence="6">Translation initiation factor eIF2B subunit epsilon</fullName>
    </recommendedName>
    <alternativeName>
        <fullName evidence="7">eIF2B GDP-GTP exchange factor subunit epsilon</fullName>
    </alternativeName>
</protein>